<feature type="region of interest" description="Disordered" evidence="1">
    <location>
        <begin position="1"/>
        <end position="245"/>
    </location>
</feature>
<feature type="compositionally biased region" description="Basic and acidic residues" evidence="1">
    <location>
        <begin position="69"/>
        <end position="93"/>
    </location>
</feature>
<accession>A0A5K7YTC9</accession>
<name>A0A5K7YTC9_9BACT</name>
<proteinExistence type="predicted"/>
<reference evidence="2 3" key="1">
    <citation type="submission" date="2019-11" db="EMBL/GenBank/DDBJ databases">
        <title>Comparative genomics of hydrocarbon-degrading Desulfosarcina strains.</title>
        <authorList>
            <person name="Watanabe M."/>
            <person name="Kojima H."/>
            <person name="Fukui M."/>
        </authorList>
    </citation>
    <scope>NUCLEOTIDE SEQUENCE [LARGE SCALE GENOMIC DNA]</scope>
    <source>
        <strain evidence="2 3">PL12</strain>
    </source>
</reference>
<evidence type="ECO:0000313" key="3">
    <source>
        <dbReference type="Proteomes" id="UP000427906"/>
    </source>
</evidence>
<gene>
    <name evidence="2" type="ORF">DSCA_55000</name>
</gene>
<feature type="compositionally biased region" description="Basic and acidic residues" evidence="1">
    <location>
        <begin position="101"/>
        <end position="151"/>
    </location>
</feature>
<organism evidence="2 3">
    <name type="scientific">Desulfosarcina alkanivorans</name>
    <dbReference type="NCBI Taxonomy" id="571177"/>
    <lineage>
        <taxon>Bacteria</taxon>
        <taxon>Pseudomonadati</taxon>
        <taxon>Thermodesulfobacteriota</taxon>
        <taxon>Desulfobacteria</taxon>
        <taxon>Desulfobacterales</taxon>
        <taxon>Desulfosarcinaceae</taxon>
        <taxon>Desulfosarcina</taxon>
    </lineage>
</organism>
<protein>
    <submittedName>
        <fullName evidence="2">Uncharacterized protein</fullName>
    </submittedName>
</protein>
<dbReference type="AlphaFoldDB" id="A0A5K7YTC9"/>
<keyword evidence="3" id="KW-1185">Reference proteome</keyword>
<evidence type="ECO:0000313" key="2">
    <source>
        <dbReference type="EMBL" id="BBO71570.1"/>
    </source>
</evidence>
<dbReference type="EMBL" id="AP021874">
    <property type="protein sequence ID" value="BBO71570.1"/>
    <property type="molecule type" value="Genomic_DNA"/>
</dbReference>
<feature type="compositionally biased region" description="Basic and acidic residues" evidence="1">
    <location>
        <begin position="160"/>
        <end position="175"/>
    </location>
</feature>
<dbReference type="KEGG" id="dalk:DSCA_55000"/>
<evidence type="ECO:0000256" key="1">
    <source>
        <dbReference type="SAM" id="MobiDB-lite"/>
    </source>
</evidence>
<feature type="compositionally biased region" description="Basic and acidic residues" evidence="1">
    <location>
        <begin position="184"/>
        <end position="197"/>
    </location>
</feature>
<dbReference type="Proteomes" id="UP000427906">
    <property type="component" value="Chromosome"/>
</dbReference>
<sequence length="318" mass="35635">MHRQQNGQHHQQPAQPAPVGPGGDPLANPHPQKKGHQPQTRQQDRRRQEIGADQAGLGQNRPLGQFAEQKTEIEHLDHDGFWHPHLQGIDDQRRQHHVHRTGKDSCRQAEDGKGDAGKAVDPGKTDPDPFGIEIEHQHGRQNGAERLRGDGKQQPGTDETPDHAVDGQWPVDRDTAPPPAALEDIGHVDHHGREHQKQNCRSNVGDQGQKRRGDHGETDADGAVNQGGERDDAGMGEPGDEQSGVYRGHWRLSIWKVNTDPDHSAGKGTISWIGNPVERFWLCPQKIKWRRIPGWGSRRPTRVYPPLYEHGRKLPSRR</sequence>
<feature type="compositionally biased region" description="Basic and acidic residues" evidence="1">
    <location>
        <begin position="208"/>
        <end position="218"/>
    </location>
</feature>
<feature type="compositionally biased region" description="Low complexity" evidence="1">
    <location>
        <begin position="1"/>
        <end position="14"/>
    </location>
</feature>